<evidence type="ECO:0000256" key="6">
    <source>
        <dbReference type="ARBA" id="ARBA00022692"/>
    </source>
</evidence>
<dbReference type="GO" id="GO:0042910">
    <property type="term" value="F:xenobiotic transmembrane transporter activity"/>
    <property type="evidence" value="ECO:0007669"/>
    <property type="project" value="InterPro"/>
</dbReference>
<dbReference type="Proteomes" id="UP000432196">
    <property type="component" value="Unassembled WGS sequence"/>
</dbReference>
<reference evidence="17 18" key="2">
    <citation type="submission" date="2018-08" db="EMBL/GenBank/DDBJ databases">
        <title>A genome reference for cultivated species of the human gut microbiota.</title>
        <authorList>
            <person name="Zou Y."/>
            <person name="Xue W."/>
            <person name="Luo G."/>
        </authorList>
    </citation>
    <scope>NUCLEOTIDE SEQUENCE [LARGE SCALE GENOMIC DNA]</scope>
    <source>
        <strain evidence="14 18">TF06-45A</strain>
        <strain evidence="13 17">TF08-4AC</strain>
    </source>
</reference>
<feature type="transmembrane region" description="Helical" evidence="10">
    <location>
        <begin position="277"/>
        <end position="300"/>
    </location>
</feature>
<feature type="transmembrane region" description="Helical" evidence="10">
    <location>
        <begin position="355"/>
        <end position="380"/>
    </location>
</feature>
<dbReference type="CDD" id="cd13143">
    <property type="entry name" value="MATE_MepA_like"/>
    <property type="match status" value="1"/>
</dbReference>
<evidence type="ECO:0000256" key="1">
    <source>
        <dbReference type="ARBA" id="ARBA00004651"/>
    </source>
</evidence>
<gene>
    <name evidence="14" type="ORF">DXC63_09685</name>
    <name evidence="13" type="ORF">DXC85_07645</name>
    <name evidence="12" type="ORF">GBI83_11040</name>
    <name evidence="11" type="ORF">GBI87_10930</name>
    <name evidence="15" type="ORF">SAMN04489748_0769</name>
</gene>
<feature type="transmembrane region" description="Helical" evidence="10">
    <location>
        <begin position="14"/>
        <end position="35"/>
    </location>
</feature>
<dbReference type="PIRSF" id="PIRSF006603">
    <property type="entry name" value="DinF"/>
    <property type="match status" value="1"/>
</dbReference>
<keyword evidence="6 10" id="KW-0812">Transmembrane</keyword>
<dbReference type="InterPro" id="IPR048279">
    <property type="entry name" value="MdtK-like"/>
</dbReference>
<evidence type="ECO:0000313" key="16">
    <source>
        <dbReference type="Proteomes" id="UP000182842"/>
    </source>
</evidence>
<dbReference type="RefSeq" id="WP_013582535.1">
    <property type="nucleotide sequence ID" value="NZ_AP014658.1"/>
</dbReference>
<dbReference type="Proteomes" id="UP000467387">
    <property type="component" value="Unassembled WGS sequence"/>
</dbReference>
<name>A0A0A1GSY6_BIFLN</name>
<feature type="transmembrane region" description="Helical" evidence="10">
    <location>
        <begin position="423"/>
        <end position="445"/>
    </location>
</feature>
<evidence type="ECO:0000313" key="20">
    <source>
        <dbReference type="Proteomes" id="UP000467387"/>
    </source>
</evidence>
<evidence type="ECO:0000313" key="12">
    <source>
        <dbReference type="EMBL" id="KAB7070234.1"/>
    </source>
</evidence>
<evidence type="ECO:0000313" key="19">
    <source>
        <dbReference type="Proteomes" id="UP000432196"/>
    </source>
</evidence>
<dbReference type="InterPro" id="IPR002528">
    <property type="entry name" value="MATE_fam"/>
</dbReference>
<dbReference type="AlphaFoldDB" id="A0A0A1GSY6"/>
<sequence>MDNELFEKAPIPKAYFSLAMPVVLSMLVTLVYNMVDTYFIAHTGNTDMVAGVSLTAPVFTVMIALGDIFGLGGSSVISRLFGQHRFADGKRLSAFCFYAAIATGLLILVLGLAFRDPMLALLGATDDTWQYASDFYTLIIVGSPFIIVSMTPSNLLRTEGHAVQSMIGSVAGTAVNIVLNPLFIHGFGWGAAGSAGATVIANICTDAYFVWFTLRHSSNLSIDPRTVIDRARRRLAVTAREVGSILAIGIPSAITNLTQSVGIVMINLFLLPYGTDAVAAMGIALKVIMIAVLVFVGFAFGAQPLIGYNYGARNMPRLRGILRFSYLFLSLFALVMTVVLSLSDRLLMGFFIEDATIITLGAGMLRVQLLSLVCVAVVMVTTCTFQSAGKAVGAFVLSISRQGVMLAITLFVGSRLAGYQGVIAAQAIADLLTAIVAVILFVVMLPELRSRKAR</sequence>
<feature type="transmembrane region" description="Helical" evidence="10">
    <location>
        <begin position="242"/>
        <end position="271"/>
    </location>
</feature>
<reference evidence="19 20" key="3">
    <citation type="journal article" date="2019" name="Nat. Med.">
        <title>A library of human gut bacterial isolates paired with longitudinal multiomics data enables mechanistic microbiome research.</title>
        <authorList>
            <person name="Poyet M."/>
            <person name="Groussin M."/>
            <person name="Gibbons S.M."/>
            <person name="Avila-Pacheco J."/>
            <person name="Jiang X."/>
            <person name="Kearney S.M."/>
            <person name="Perrotta A.R."/>
            <person name="Berdy B."/>
            <person name="Zhao S."/>
            <person name="Lieberman T.D."/>
            <person name="Swanson P.K."/>
            <person name="Smith M."/>
            <person name="Roesemann S."/>
            <person name="Alexander J.E."/>
            <person name="Rich S.A."/>
            <person name="Livny J."/>
            <person name="Vlamakis H."/>
            <person name="Clish C."/>
            <person name="Bullock K."/>
            <person name="Deik A."/>
            <person name="Scott J."/>
            <person name="Pierce K.A."/>
            <person name="Xavier R.J."/>
            <person name="Alm E.J."/>
        </authorList>
    </citation>
    <scope>NUCLEOTIDE SEQUENCE [LARGE SCALE GENOMIC DNA]</scope>
    <source>
        <strain evidence="12 19">BIOML-A201</strain>
        <strain evidence="11 20">BIOML-A210</strain>
    </source>
</reference>
<evidence type="ECO:0000313" key="17">
    <source>
        <dbReference type="Proteomes" id="UP000261186"/>
    </source>
</evidence>
<comment type="subcellular location">
    <subcellularLocation>
        <location evidence="1">Cell membrane</location>
        <topology evidence="1">Multi-pass membrane protein</topology>
    </subcellularLocation>
</comment>
<evidence type="ECO:0000313" key="15">
    <source>
        <dbReference type="EMBL" id="SEB37829.1"/>
    </source>
</evidence>
<evidence type="ECO:0000313" key="11">
    <source>
        <dbReference type="EMBL" id="KAB7056078.1"/>
    </source>
</evidence>
<dbReference type="PANTHER" id="PTHR43823">
    <property type="entry name" value="SPORULATION PROTEIN YKVU"/>
    <property type="match status" value="1"/>
</dbReference>
<dbReference type="EMBL" id="QSRH01000005">
    <property type="protein sequence ID" value="RGL02945.1"/>
    <property type="molecule type" value="Genomic_DNA"/>
</dbReference>
<dbReference type="NCBIfam" id="TIGR00797">
    <property type="entry name" value="matE"/>
    <property type="match status" value="1"/>
</dbReference>
<keyword evidence="7 10" id="KW-1133">Transmembrane helix</keyword>
<evidence type="ECO:0000256" key="3">
    <source>
        <dbReference type="ARBA" id="ARBA00022106"/>
    </source>
</evidence>
<feature type="transmembrane region" description="Helical" evidence="10">
    <location>
        <begin position="94"/>
        <end position="115"/>
    </location>
</feature>
<feature type="transmembrane region" description="Helical" evidence="10">
    <location>
        <begin position="392"/>
        <end position="411"/>
    </location>
</feature>
<dbReference type="InterPro" id="IPR045070">
    <property type="entry name" value="MATE_MepA-like"/>
</dbReference>
<dbReference type="Proteomes" id="UP000261288">
    <property type="component" value="Unassembled WGS sequence"/>
</dbReference>
<evidence type="ECO:0000313" key="14">
    <source>
        <dbReference type="EMBL" id="RGL46423.1"/>
    </source>
</evidence>
<feature type="transmembrane region" description="Helical" evidence="10">
    <location>
        <begin position="321"/>
        <end position="343"/>
    </location>
</feature>
<dbReference type="EMBL" id="FNRW01000002">
    <property type="protein sequence ID" value="SEB37829.1"/>
    <property type="molecule type" value="Genomic_DNA"/>
</dbReference>
<evidence type="ECO:0000256" key="5">
    <source>
        <dbReference type="ARBA" id="ARBA00022475"/>
    </source>
</evidence>
<evidence type="ECO:0000256" key="7">
    <source>
        <dbReference type="ARBA" id="ARBA00022989"/>
    </source>
</evidence>
<evidence type="ECO:0000256" key="10">
    <source>
        <dbReference type="SAM" id="Phobius"/>
    </source>
</evidence>
<dbReference type="EMBL" id="WDWU01000020">
    <property type="protein sequence ID" value="KAB7056078.1"/>
    <property type="molecule type" value="Genomic_DNA"/>
</dbReference>
<dbReference type="Pfam" id="PF01554">
    <property type="entry name" value="MatE"/>
    <property type="match status" value="2"/>
</dbReference>
<dbReference type="InterPro" id="IPR051327">
    <property type="entry name" value="MATE_MepA_subfamily"/>
</dbReference>
<keyword evidence="4" id="KW-0813">Transport</keyword>
<comment type="caution">
    <text evidence="15">The sequence shown here is derived from an EMBL/GenBank/DDBJ whole genome shotgun (WGS) entry which is preliminary data.</text>
</comment>
<keyword evidence="5" id="KW-1003">Cell membrane</keyword>
<dbReference type="PANTHER" id="PTHR43823:SF3">
    <property type="entry name" value="MULTIDRUG EXPORT PROTEIN MEPA"/>
    <property type="match status" value="1"/>
</dbReference>
<evidence type="ECO:0000256" key="9">
    <source>
        <dbReference type="ARBA" id="ARBA00023251"/>
    </source>
</evidence>
<evidence type="ECO:0000256" key="4">
    <source>
        <dbReference type="ARBA" id="ARBA00022448"/>
    </source>
</evidence>
<feature type="transmembrane region" description="Helical" evidence="10">
    <location>
        <begin position="55"/>
        <end position="82"/>
    </location>
</feature>
<evidence type="ECO:0000256" key="2">
    <source>
        <dbReference type="ARBA" id="ARBA00008417"/>
    </source>
</evidence>
<dbReference type="GO" id="GO:0015297">
    <property type="term" value="F:antiporter activity"/>
    <property type="evidence" value="ECO:0007669"/>
    <property type="project" value="InterPro"/>
</dbReference>
<protein>
    <recommendedName>
        <fullName evidence="3">Multidrug export protein MepA</fullName>
    </recommendedName>
</protein>
<dbReference type="EMBL" id="WDWL01000020">
    <property type="protein sequence ID" value="KAB7070234.1"/>
    <property type="molecule type" value="Genomic_DNA"/>
</dbReference>
<reference evidence="15 16" key="1">
    <citation type="submission" date="2016-10" db="EMBL/GenBank/DDBJ databases">
        <authorList>
            <person name="Varghese N."/>
            <person name="Submissions S."/>
        </authorList>
    </citation>
    <scope>NUCLEOTIDE SEQUENCE [LARGE SCALE GENOMIC DNA]</scope>
    <source>
        <strain evidence="15 16">DSM 20219</strain>
    </source>
</reference>
<dbReference type="GeneID" id="69578016"/>
<evidence type="ECO:0000313" key="13">
    <source>
        <dbReference type="EMBL" id="RGL02945.1"/>
    </source>
</evidence>
<dbReference type="GO" id="GO:0005886">
    <property type="term" value="C:plasma membrane"/>
    <property type="evidence" value="ECO:0007669"/>
    <property type="project" value="UniProtKB-SubCell"/>
</dbReference>
<dbReference type="GO" id="GO:0046677">
    <property type="term" value="P:response to antibiotic"/>
    <property type="evidence" value="ECO:0007669"/>
    <property type="project" value="UniProtKB-KW"/>
</dbReference>
<evidence type="ECO:0000256" key="8">
    <source>
        <dbReference type="ARBA" id="ARBA00023136"/>
    </source>
</evidence>
<dbReference type="Proteomes" id="UP000182842">
    <property type="component" value="Unassembled WGS sequence"/>
</dbReference>
<keyword evidence="8 10" id="KW-0472">Membrane</keyword>
<accession>A0A0A1GSY6</accession>
<comment type="similarity">
    <text evidence="2">Belongs to the multi antimicrobial extrusion (MATE) (TC 2.A.66.1) family. MepA subfamily.</text>
</comment>
<dbReference type="EMBL" id="QSRZ01000010">
    <property type="protein sequence ID" value="RGL46423.1"/>
    <property type="molecule type" value="Genomic_DNA"/>
</dbReference>
<feature type="transmembrane region" description="Helical" evidence="10">
    <location>
        <begin position="135"/>
        <end position="156"/>
    </location>
</feature>
<keyword evidence="9" id="KW-0046">Antibiotic resistance</keyword>
<dbReference type="Proteomes" id="UP000261186">
    <property type="component" value="Unassembled WGS sequence"/>
</dbReference>
<evidence type="ECO:0000313" key="18">
    <source>
        <dbReference type="Proteomes" id="UP000261288"/>
    </source>
</evidence>
<proteinExistence type="inferred from homology"/>
<organism evidence="15 16">
    <name type="scientific">Bifidobacterium longum</name>
    <dbReference type="NCBI Taxonomy" id="216816"/>
    <lineage>
        <taxon>Bacteria</taxon>
        <taxon>Bacillati</taxon>
        <taxon>Actinomycetota</taxon>
        <taxon>Actinomycetes</taxon>
        <taxon>Bifidobacteriales</taxon>
        <taxon>Bifidobacteriaceae</taxon>
        <taxon>Bifidobacterium</taxon>
    </lineage>
</organism>